<dbReference type="PANTHER" id="PTHR42705">
    <property type="entry name" value="BIFUNCTIONAL NON-HOMOLOGOUS END JOINING PROTEIN LIGD"/>
    <property type="match status" value="1"/>
</dbReference>
<name>A0A1W1WJL2_SULTA</name>
<dbReference type="PANTHER" id="PTHR42705:SF2">
    <property type="entry name" value="BIFUNCTIONAL NON-HOMOLOGOUS END JOINING PROTEIN LIGD"/>
    <property type="match status" value="1"/>
</dbReference>
<organism evidence="2 3">
    <name type="scientific">Sulfobacillus thermosulfidooxidans (strain DSM 9293 / VKM B-1269 / AT-1)</name>
    <dbReference type="NCBI Taxonomy" id="929705"/>
    <lineage>
        <taxon>Bacteria</taxon>
        <taxon>Bacillati</taxon>
        <taxon>Bacillota</taxon>
        <taxon>Clostridia</taxon>
        <taxon>Eubacteriales</taxon>
        <taxon>Clostridiales Family XVII. Incertae Sedis</taxon>
        <taxon>Sulfobacillus</taxon>
    </lineage>
</organism>
<dbReference type="InterPro" id="IPR014145">
    <property type="entry name" value="LigD_pol_dom"/>
</dbReference>
<dbReference type="InterPro" id="IPR052171">
    <property type="entry name" value="NHEJ_LigD"/>
</dbReference>
<proteinExistence type="predicted"/>
<sequence length="297" mass="34191">MVEFVNGEHRISLHVSHPERVLFPEIGVTRLDLLDYYAAVSSVILPHYSHRALTVKRWPHGIHGPMFYQKHERVRTNASQMIQIYSWKELLQWVALGVIEWHVPLGLIEEPDQHDWAVFDLDPHEVGWEKVAEATKIMAKLLELLRIPYLLKTSGHKGMHIYIRIEPEPSETVTMACHLIAEIAVKSYPHLFTTERLKVKRGQRVYIDFLQNGYHRTMAGVYSVRAVETASVSCPVMLDEVDILPTWWTMPRVIERIGRYGDLFGVFTPVISLRQHLKDQGIMVPPTLNHSLEGGGQ</sequence>
<protein>
    <submittedName>
        <fullName evidence="2">Bifunctional non-homologous end joining protein LigD</fullName>
    </submittedName>
</protein>
<evidence type="ECO:0000259" key="1">
    <source>
        <dbReference type="Pfam" id="PF21686"/>
    </source>
</evidence>
<dbReference type="EMBL" id="FWWY01000001">
    <property type="protein sequence ID" value="SMC06446.1"/>
    <property type="molecule type" value="Genomic_DNA"/>
</dbReference>
<keyword evidence="3" id="KW-1185">Reference proteome</keyword>
<dbReference type="STRING" id="28034.BFX07_11080"/>
<dbReference type="OrthoDB" id="9802472at2"/>
<accession>A0A1W1WJL2</accession>
<evidence type="ECO:0000313" key="3">
    <source>
        <dbReference type="Proteomes" id="UP000192660"/>
    </source>
</evidence>
<reference evidence="3" key="1">
    <citation type="submission" date="2017-04" db="EMBL/GenBank/DDBJ databases">
        <authorList>
            <person name="Varghese N."/>
            <person name="Submissions S."/>
        </authorList>
    </citation>
    <scope>NUCLEOTIDE SEQUENCE [LARGE SCALE GENOMIC DNA]</scope>
    <source>
        <strain evidence="3">DSM 9293</strain>
    </source>
</reference>
<feature type="domain" description="DNA ligase D polymerase" evidence="1">
    <location>
        <begin position="29"/>
        <end position="264"/>
    </location>
</feature>
<dbReference type="Pfam" id="PF21686">
    <property type="entry name" value="LigD_Prim-Pol"/>
    <property type="match status" value="1"/>
</dbReference>
<dbReference type="Proteomes" id="UP000192660">
    <property type="component" value="Unassembled WGS sequence"/>
</dbReference>
<dbReference type="AlphaFoldDB" id="A0A1W1WJL2"/>
<dbReference type="RefSeq" id="WP_020373142.1">
    <property type="nucleotide sequence ID" value="NZ_FWWY01000001.1"/>
</dbReference>
<gene>
    <name evidence="2" type="ORF">SAMN00768000_2827</name>
</gene>
<dbReference type="Gene3D" id="3.90.920.10">
    <property type="entry name" value="DNA primase, PRIM domain"/>
    <property type="match status" value="1"/>
</dbReference>
<evidence type="ECO:0000313" key="2">
    <source>
        <dbReference type="EMBL" id="SMC06446.1"/>
    </source>
</evidence>